<protein>
    <recommendedName>
        <fullName evidence="1">PhoD-like phosphatase metallophosphatase domain-containing protein</fullName>
    </recommendedName>
</protein>
<dbReference type="Pfam" id="PF09423">
    <property type="entry name" value="PhoD"/>
    <property type="match status" value="1"/>
</dbReference>
<dbReference type="SUPFAM" id="SSF56300">
    <property type="entry name" value="Metallo-dependent phosphatases"/>
    <property type="match status" value="1"/>
</dbReference>
<accession>A0A831LW83</accession>
<dbReference type="PANTHER" id="PTHR43606">
    <property type="entry name" value="PHOSPHATASE, PUTATIVE (AFU_ORTHOLOGUE AFUA_6G08710)-RELATED"/>
    <property type="match status" value="1"/>
</dbReference>
<evidence type="ECO:0000313" key="2">
    <source>
        <dbReference type="EMBL" id="HDR51676.1"/>
    </source>
</evidence>
<dbReference type="EMBL" id="DSDK01000473">
    <property type="protein sequence ID" value="HDR51676.1"/>
    <property type="molecule type" value="Genomic_DNA"/>
</dbReference>
<sequence length="584" mass="66448">MMALLPPIGEKDNQQVSLQLNENGTWNTVATKQIEPDSRTAVFKLENWDASKNTEYRVEYIEKGKDGTENPEYYGGTIRKDPVDRPLRFGGLTCQFTSGYPYTPLVENLTQLEPDMLYFSGDQVYEPNGGYQIKREPVDVSILNYLGKYYMFGWAFGDLMRDVPTICTPDDHDVFHGNLWGEAGEDMPEERGTSDSPGFRQSVEMVNVVNQTQCGQLPDPYDPTPIKQGMSVWYTDLTYGRVSFAIITDRIFKTAPEAVSRWEGRHDHMQDPYDDLSFLDKPGVEMIGERQTKFLNDWITDWESVDMKVLLSQTVFANVATHHGSMDNYLYGDLDSGGWPKSGRDKVIRLMRKVAAFHINGDQHVPSLVQYGIDDFQDAGWSFCTPAIAVGYQRWFRPDELGVPVLDRPEHNYPNTGKYTDAFGNKNFVYAIGNPGTITSDKESRYNQALLRSSGFGFVTFNQSERTILIDAWRFKADVENPNPVRDQFPGWPKQISQFDNLGFGAENVLPEISVNQPNQVMQIWNEKTSDLAHIYRIKGNTVQPKLFESGTFTVIIGENKRREAITGLKTQKEKNPEKVLVEL</sequence>
<proteinExistence type="predicted"/>
<dbReference type="InterPro" id="IPR018946">
    <property type="entry name" value="PhoD-like_MPP"/>
</dbReference>
<dbReference type="InterPro" id="IPR029052">
    <property type="entry name" value="Metallo-depent_PP-like"/>
</dbReference>
<reference evidence="2" key="1">
    <citation type="journal article" date="2020" name="mSystems">
        <title>Genome- and Community-Level Interaction Insights into Carbon Utilization and Element Cycling Functions of Hydrothermarchaeota in Hydrothermal Sediment.</title>
        <authorList>
            <person name="Zhou Z."/>
            <person name="Liu Y."/>
            <person name="Xu W."/>
            <person name="Pan J."/>
            <person name="Luo Z.H."/>
            <person name="Li M."/>
        </authorList>
    </citation>
    <scope>NUCLEOTIDE SEQUENCE [LARGE SCALE GENOMIC DNA]</scope>
    <source>
        <strain evidence="2">SpSt-1217</strain>
    </source>
</reference>
<dbReference type="InterPro" id="IPR052900">
    <property type="entry name" value="Phospholipid_Metab_Enz"/>
</dbReference>
<dbReference type="PANTHER" id="PTHR43606:SF2">
    <property type="entry name" value="ALKALINE PHOSPHATASE FAMILY PROTEIN (AFU_ORTHOLOGUE AFUA_5G03860)"/>
    <property type="match status" value="1"/>
</dbReference>
<organism evidence="2">
    <name type="scientific">Mariniphaga anaerophila</name>
    <dbReference type="NCBI Taxonomy" id="1484053"/>
    <lineage>
        <taxon>Bacteria</taxon>
        <taxon>Pseudomonadati</taxon>
        <taxon>Bacteroidota</taxon>
        <taxon>Bacteroidia</taxon>
        <taxon>Marinilabiliales</taxon>
        <taxon>Prolixibacteraceae</taxon>
        <taxon>Mariniphaga</taxon>
    </lineage>
</organism>
<gene>
    <name evidence="2" type="ORF">ENN90_08675</name>
</gene>
<dbReference type="InterPro" id="IPR038607">
    <property type="entry name" value="PhoD-like_sf"/>
</dbReference>
<feature type="domain" description="PhoD-like phosphatase metallophosphatase" evidence="1">
    <location>
        <begin position="94"/>
        <end position="391"/>
    </location>
</feature>
<evidence type="ECO:0000259" key="1">
    <source>
        <dbReference type="Pfam" id="PF09423"/>
    </source>
</evidence>
<dbReference type="AlphaFoldDB" id="A0A831LW83"/>
<comment type="caution">
    <text evidence="2">The sequence shown here is derived from an EMBL/GenBank/DDBJ whole genome shotgun (WGS) entry which is preliminary data.</text>
</comment>
<name>A0A831LW83_9BACT</name>
<dbReference type="Proteomes" id="UP000886047">
    <property type="component" value="Unassembled WGS sequence"/>
</dbReference>
<dbReference type="Gene3D" id="3.60.21.70">
    <property type="entry name" value="PhoD-like phosphatase"/>
    <property type="match status" value="1"/>
</dbReference>